<comment type="caution">
    <text evidence="2">The sequence shown here is derived from an EMBL/GenBank/DDBJ whole genome shotgun (WGS) entry which is preliminary data.</text>
</comment>
<dbReference type="EMBL" id="DXDU01000034">
    <property type="protein sequence ID" value="HIY25989.1"/>
    <property type="molecule type" value="Genomic_DNA"/>
</dbReference>
<gene>
    <name evidence="2" type="ORF">H9838_02305</name>
</gene>
<organism evidence="2 3">
    <name type="scientific">Candidatus Acutalibacter pullistercoris</name>
    <dbReference type="NCBI Taxonomy" id="2838418"/>
    <lineage>
        <taxon>Bacteria</taxon>
        <taxon>Bacillati</taxon>
        <taxon>Bacillota</taxon>
        <taxon>Clostridia</taxon>
        <taxon>Eubacteriales</taxon>
        <taxon>Acutalibacteraceae</taxon>
        <taxon>Acutalibacter</taxon>
    </lineage>
</organism>
<reference evidence="2" key="2">
    <citation type="submission" date="2021-04" db="EMBL/GenBank/DDBJ databases">
        <authorList>
            <person name="Gilroy R."/>
        </authorList>
    </citation>
    <scope>NUCLEOTIDE SEQUENCE</scope>
    <source>
        <strain evidence="2">1282</strain>
    </source>
</reference>
<proteinExistence type="predicted"/>
<keyword evidence="1" id="KW-0472">Membrane</keyword>
<evidence type="ECO:0000256" key="1">
    <source>
        <dbReference type="SAM" id="Phobius"/>
    </source>
</evidence>
<feature type="transmembrane region" description="Helical" evidence="1">
    <location>
        <begin position="35"/>
        <end position="53"/>
    </location>
</feature>
<protein>
    <submittedName>
        <fullName evidence="2">Uncharacterized protein</fullName>
    </submittedName>
</protein>
<keyword evidence="1" id="KW-0812">Transmembrane</keyword>
<dbReference type="Proteomes" id="UP000823915">
    <property type="component" value="Unassembled WGS sequence"/>
</dbReference>
<reference evidence="2" key="1">
    <citation type="journal article" date="2021" name="PeerJ">
        <title>Extensive microbial diversity within the chicken gut microbiome revealed by metagenomics and culture.</title>
        <authorList>
            <person name="Gilroy R."/>
            <person name="Ravi A."/>
            <person name="Getino M."/>
            <person name="Pursley I."/>
            <person name="Horton D.L."/>
            <person name="Alikhan N.F."/>
            <person name="Baker D."/>
            <person name="Gharbi K."/>
            <person name="Hall N."/>
            <person name="Watson M."/>
            <person name="Adriaenssens E.M."/>
            <person name="Foster-Nyarko E."/>
            <person name="Jarju S."/>
            <person name="Secka A."/>
            <person name="Antonio M."/>
            <person name="Oren A."/>
            <person name="Chaudhuri R.R."/>
            <person name="La Ragione R."/>
            <person name="Hildebrand F."/>
            <person name="Pallen M.J."/>
        </authorList>
    </citation>
    <scope>NUCLEOTIDE SEQUENCE</scope>
    <source>
        <strain evidence="2">1282</strain>
    </source>
</reference>
<feature type="transmembrane region" description="Helical" evidence="1">
    <location>
        <begin position="65"/>
        <end position="88"/>
    </location>
</feature>
<feature type="transmembrane region" description="Helical" evidence="1">
    <location>
        <begin position="6"/>
        <end position="23"/>
    </location>
</feature>
<evidence type="ECO:0000313" key="2">
    <source>
        <dbReference type="EMBL" id="HIY25989.1"/>
    </source>
</evidence>
<keyword evidence="1" id="KW-1133">Transmembrane helix</keyword>
<evidence type="ECO:0000313" key="3">
    <source>
        <dbReference type="Proteomes" id="UP000823915"/>
    </source>
</evidence>
<name>A0A9D2C080_9FIRM</name>
<sequence length="94" mass="9942">MEELVSIVLGLGALALPVVCLVRGGKPSRYAAGSFLLWGLALLAQLAILGVHAQLEHAATLYDTAWPRFLAAALLLCAVAAVNGLSFWKGKQRE</sequence>
<accession>A0A9D2C080</accession>
<dbReference type="AlphaFoldDB" id="A0A9D2C080"/>